<protein>
    <recommendedName>
        <fullName evidence="5">5-formyltetrahydrofolate cyclo-ligase</fullName>
        <ecNumber evidence="5">6.3.3.2</ecNumber>
    </recommendedName>
</protein>
<dbReference type="PANTHER" id="PTHR23407">
    <property type="entry name" value="ATPASE INHIBITOR/5-FORMYLTETRAHYDROFOLATE CYCLO-LIGASE"/>
    <property type="match status" value="1"/>
</dbReference>
<feature type="compositionally biased region" description="Basic and acidic residues" evidence="6">
    <location>
        <begin position="1"/>
        <end position="12"/>
    </location>
</feature>
<keyword evidence="5" id="KW-0460">Magnesium</keyword>
<sequence length="191" mass="21675">MVVPHSLDDEKRRLRAGMRKRRRESPPAAEDEARLAGMIARALESFPAKRIGGVWPLPGEADLRALWRDLHERGHSVLLPETTPRAAPLLFRHWSPDVRMLEGRFGTLHPEGEIGVPDLVLVPLLAFDRHLNRLGYGGGYYDRTLSSVRCPAIGYAFSWQEVPEVPVGEHDWKLDGVVTEREMILRCDKED</sequence>
<dbReference type="InterPro" id="IPR024185">
    <property type="entry name" value="FTHF_cligase-like_sf"/>
</dbReference>
<feature type="region of interest" description="Disordered" evidence="6">
    <location>
        <begin position="1"/>
        <end position="31"/>
    </location>
</feature>
<accession>A0A023D2G5</accession>
<dbReference type="AlphaFoldDB" id="A0A023D2G5"/>
<keyword evidence="3 4" id="KW-0067">ATP-binding</keyword>
<dbReference type="GO" id="GO:0046872">
    <property type="term" value="F:metal ion binding"/>
    <property type="evidence" value="ECO:0007669"/>
    <property type="project" value="UniProtKB-KW"/>
</dbReference>
<dbReference type="RefSeq" id="WP_042056667.1">
    <property type="nucleotide sequence ID" value="NZ_BAND01000016.1"/>
</dbReference>
<dbReference type="InterPro" id="IPR002698">
    <property type="entry name" value="FTHF_cligase"/>
</dbReference>
<evidence type="ECO:0000256" key="5">
    <source>
        <dbReference type="RuleBase" id="RU361279"/>
    </source>
</evidence>
<dbReference type="PANTHER" id="PTHR23407:SF1">
    <property type="entry name" value="5-FORMYLTETRAHYDROFOLATE CYCLO-LIGASE"/>
    <property type="match status" value="1"/>
</dbReference>
<dbReference type="GO" id="GO:0035999">
    <property type="term" value="P:tetrahydrofolate interconversion"/>
    <property type="evidence" value="ECO:0007669"/>
    <property type="project" value="TreeGrafter"/>
</dbReference>
<dbReference type="NCBIfam" id="TIGR02727">
    <property type="entry name" value="MTHFS_bact"/>
    <property type="match status" value="1"/>
</dbReference>
<keyword evidence="2 4" id="KW-0547">Nucleotide-binding</keyword>
<comment type="caution">
    <text evidence="7">The sequence shown here is derived from an EMBL/GenBank/DDBJ whole genome shotgun (WGS) entry which is preliminary data.</text>
</comment>
<evidence type="ECO:0000313" key="7">
    <source>
        <dbReference type="EMBL" id="GAJ28254.1"/>
    </source>
</evidence>
<evidence type="ECO:0000313" key="8">
    <source>
        <dbReference type="Proteomes" id="UP000019760"/>
    </source>
</evidence>
<organism evidence="7 8">
    <name type="scientific">Acidomonas methanolica NBRC 104435</name>
    <dbReference type="NCBI Taxonomy" id="1231351"/>
    <lineage>
        <taxon>Bacteria</taxon>
        <taxon>Pseudomonadati</taxon>
        <taxon>Pseudomonadota</taxon>
        <taxon>Alphaproteobacteria</taxon>
        <taxon>Acetobacterales</taxon>
        <taxon>Acetobacteraceae</taxon>
        <taxon>Acidomonas</taxon>
    </lineage>
</organism>
<feature type="binding site" evidence="4">
    <location>
        <begin position="133"/>
        <end position="141"/>
    </location>
    <ligand>
        <name>ATP</name>
        <dbReference type="ChEBI" id="CHEBI:30616"/>
    </ligand>
</feature>
<feature type="binding site" evidence="4">
    <location>
        <position position="60"/>
    </location>
    <ligand>
        <name>substrate</name>
    </ligand>
</feature>
<comment type="catalytic activity">
    <reaction evidence="5">
        <text>(6S)-5-formyl-5,6,7,8-tetrahydrofolate + ATP = (6R)-5,10-methenyltetrahydrofolate + ADP + phosphate</text>
        <dbReference type="Rhea" id="RHEA:10488"/>
        <dbReference type="ChEBI" id="CHEBI:30616"/>
        <dbReference type="ChEBI" id="CHEBI:43474"/>
        <dbReference type="ChEBI" id="CHEBI:57455"/>
        <dbReference type="ChEBI" id="CHEBI:57457"/>
        <dbReference type="ChEBI" id="CHEBI:456216"/>
        <dbReference type="EC" id="6.3.3.2"/>
    </reaction>
</comment>
<evidence type="ECO:0000256" key="1">
    <source>
        <dbReference type="ARBA" id="ARBA00010638"/>
    </source>
</evidence>
<proteinExistence type="inferred from homology"/>
<dbReference type="GO" id="GO:0005524">
    <property type="term" value="F:ATP binding"/>
    <property type="evidence" value="ECO:0007669"/>
    <property type="project" value="UniProtKB-KW"/>
</dbReference>
<evidence type="ECO:0000256" key="6">
    <source>
        <dbReference type="SAM" id="MobiDB-lite"/>
    </source>
</evidence>
<feature type="compositionally biased region" description="Basic residues" evidence="6">
    <location>
        <begin position="13"/>
        <end position="23"/>
    </location>
</feature>
<keyword evidence="7" id="KW-0436">Ligase</keyword>
<dbReference type="InterPro" id="IPR037171">
    <property type="entry name" value="NagB/RpiA_transferase-like"/>
</dbReference>
<dbReference type="Pfam" id="PF01812">
    <property type="entry name" value="5-FTHF_cyc-lig"/>
    <property type="match status" value="1"/>
</dbReference>
<evidence type="ECO:0000256" key="4">
    <source>
        <dbReference type="PIRSR" id="PIRSR006806-1"/>
    </source>
</evidence>
<dbReference type="GO" id="GO:0009396">
    <property type="term" value="P:folic acid-containing compound biosynthetic process"/>
    <property type="evidence" value="ECO:0007669"/>
    <property type="project" value="TreeGrafter"/>
</dbReference>
<gene>
    <name evidence="7" type="ORF">Amme_016_037</name>
</gene>
<dbReference type="OrthoDB" id="9801938at2"/>
<dbReference type="Gene3D" id="3.40.50.10420">
    <property type="entry name" value="NagB/RpiA/CoA transferase-like"/>
    <property type="match status" value="1"/>
</dbReference>
<keyword evidence="5" id="KW-0479">Metal-binding</keyword>
<dbReference type="Proteomes" id="UP000019760">
    <property type="component" value="Unassembled WGS sequence"/>
</dbReference>
<dbReference type="EMBL" id="BAND01000016">
    <property type="protein sequence ID" value="GAJ28254.1"/>
    <property type="molecule type" value="Genomic_DNA"/>
</dbReference>
<feature type="binding site" evidence="4">
    <location>
        <begin position="11"/>
        <end position="15"/>
    </location>
    <ligand>
        <name>ATP</name>
        <dbReference type="ChEBI" id="CHEBI:30616"/>
    </ligand>
</feature>
<dbReference type="EC" id="6.3.3.2" evidence="5"/>
<evidence type="ECO:0000256" key="2">
    <source>
        <dbReference type="ARBA" id="ARBA00022741"/>
    </source>
</evidence>
<dbReference type="SUPFAM" id="SSF100950">
    <property type="entry name" value="NagB/RpiA/CoA transferase-like"/>
    <property type="match status" value="1"/>
</dbReference>
<dbReference type="PIRSF" id="PIRSF006806">
    <property type="entry name" value="FTHF_cligase"/>
    <property type="match status" value="1"/>
</dbReference>
<reference evidence="8" key="1">
    <citation type="journal article" date="2014" name="FEMS Microbiol. Lett.">
        <title>Draft Genomic DNA Sequence of the Facultatively Methylotrophic Bacterium Acidomonas methanolica type strain MB58.</title>
        <authorList>
            <person name="Higashiura N."/>
            <person name="Hadano H."/>
            <person name="Hirakawa H."/>
            <person name="Matsutani M."/>
            <person name="Takabe S."/>
            <person name="Matsushita K."/>
            <person name="Azuma Y."/>
        </authorList>
    </citation>
    <scope>NUCLEOTIDE SEQUENCE [LARGE SCALE GENOMIC DNA]</scope>
    <source>
        <strain evidence="8">MB58</strain>
    </source>
</reference>
<name>A0A023D2G5_ACIMT</name>
<keyword evidence="8" id="KW-1185">Reference proteome</keyword>
<reference evidence="7 8" key="2">
    <citation type="journal article" date="2014" name="FEMS Microbiol. Lett.">
        <title>Draft genomic DNA sequence of the facultatively methylotrophic bacterium Acidomonas methanolica type strain MB58.</title>
        <authorList>
            <person name="Higashiura N."/>
            <person name="Hadano H."/>
            <person name="Hirakawa H."/>
            <person name="Matsutani M."/>
            <person name="Takabe S."/>
            <person name="Matsushita K."/>
            <person name="Azuma Y."/>
        </authorList>
    </citation>
    <scope>NUCLEOTIDE SEQUENCE [LARGE SCALE GENOMIC DNA]</scope>
    <source>
        <strain evidence="7 8">MB58</strain>
    </source>
</reference>
<dbReference type="GO" id="GO:0030272">
    <property type="term" value="F:5-formyltetrahydrofolate cyclo-ligase activity"/>
    <property type="evidence" value="ECO:0007669"/>
    <property type="project" value="UniProtKB-EC"/>
</dbReference>
<comment type="cofactor">
    <cofactor evidence="5">
        <name>Mg(2+)</name>
        <dbReference type="ChEBI" id="CHEBI:18420"/>
    </cofactor>
</comment>
<evidence type="ECO:0000256" key="3">
    <source>
        <dbReference type="ARBA" id="ARBA00022840"/>
    </source>
</evidence>
<comment type="similarity">
    <text evidence="1 5">Belongs to the 5-formyltetrahydrofolate cyclo-ligase family.</text>
</comment>